<gene>
    <name evidence="1" type="ORF">RSOLAG1IB_02084</name>
</gene>
<evidence type="ECO:0000313" key="2">
    <source>
        <dbReference type="Proteomes" id="UP000059188"/>
    </source>
</evidence>
<dbReference type="OrthoDB" id="3176538at2759"/>
<accession>A0A0B7FI61</accession>
<dbReference type="EMBL" id="LN679102">
    <property type="protein sequence ID" value="CEL57345.1"/>
    <property type="molecule type" value="Genomic_DNA"/>
</dbReference>
<keyword evidence="2" id="KW-1185">Reference proteome</keyword>
<evidence type="ECO:0000313" key="1">
    <source>
        <dbReference type="EMBL" id="CEL57345.1"/>
    </source>
</evidence>
<reference evidence="1 2" key="1">
    <citation type="submission" date="2014-11" db="EMBL/GenBank/DDBJ databases">
        <authorList>
            <person name="Wibberg Daniel"/>
        </authorList>
    </citation>
    <scope>NUCLEOTIDE SEQUENCE [LARGE SCALE GENOMIC DNA]</scope>
    <source>
        <strain evidence="1">Rhizoctonia solani AG1-IB 7/3/14</strain>
    </source>
</reference>
<proteinExistence type="predicted"/>
<organism evidence="1 2">
    <name type="scientific">Thanatephorus cucumeris (strain AG1-IB / isolate 7/3/14)</name>
    <name type="common">Lettuce bottom rot fungus</name>
    <name type="synonym">Rhizoctonia solani</name>
    <dbReference type="NCBI Taxonomy" id="1108050"/>
    <lineage>
        <taxon>Eukaryota</taxon>
        <taxon>Fungi</taxon>
        <taxon>Dikarya</taxon>
        <taxon>Basidiomycota</taxon>
        <taxon>Agaricomycotina</taxon>
        <taxon>Agaricomycetes</taxon>
        <taxon>Cantharellales</taxon>
        <taxon>Ceratobasidiaceae</taxon>
        <taxon>Rhizoctonia</taxon>
        <taxon>Rhizoctonia solani AG-1</taxon>
    </lineage>
</organism>
<protein>
    <submittedName>
        <fullName evidence="1">Uncharacterized protein</fullName>
    </submittedName>
</protein>
<dbReference type="Proteomes" id="UP000059188">
    <property type="component" value="Unassembled WGS sequence"/>
</dbReference>
<dbReference type="AlphaFoldDB" id="A0A0B7FI61"/>
<name>A0A0B7FI61_THACB</name>
<dbReference type="Gene3D" id="2.80.10.50">
    <property type="match status" value="1"/>
</dbReference>
<sequence length="156" mass="17860">MRTQAPSDGYTYVLRYAKDPGSQSCATRSGPERPIEMQPRIPELVDLQGWRVQRRPDEEHYQVLDPTTYAGKHYGLSASRDPGLQESVTLGSKPSEFRFIPDHDKEATTYIIRLSGPTTGAHKCLDVMNNKVVIRLFPEGHLWDDLPRWHLDRIDD</sequence>